<feature type="compositionally biased region" description="Low complexity" evidence="1">
    <location>
        <begin position="1"/>
        <end position="10"/>
    </location>
</feature>
<evidence type="ECO:0000256" key="1">
    <source>
        <dbReference type="SAM" id="MobiDB-lite"/>
    </source>
</evidence>
<dbReference type="Proteomes" id="UP000780801">
    <property type="component" value="Unassembled WGS sequence"/>
</dbReference>
<feature type="region of interest" description="Disordered" evidence="1">
    <location>
        <begin position="87"/>
        <end position="109"/>
    </location>
</feature>
<name>A0A9P6FJV4_9FUNG</name>
<sequence>AAAAAAALALGPKDGHSNGNNLARHGLVHSNNNNNILNSNVNTLPHPNSALVNNGHGSVSIDPTMGHHAFGYHSAIEALQDMEMVHPSDTDANEEDEVSQRRRRMSMNV</sequence>
<feature type="region of interest" description="Disordered" evidence="1">
    <location>
        <begin position="1"/>
        <end position="27"/>
    </location>
</feature>
<comment type="caution">
    <text evidence="2">The sequence shown here is derived from an EMBL/GenBank/DDBJ whole genome shotgun (WGS) entry which is preliminary data.</text>
</comment>
<accession>A0A9P6FJV4</accession>
<protein>
    <submittedName>
        <fullName evidence="2">Uncharacterized protein</fullName>
    </submittedName>
</protein>
<proteinExistence type="predicted"/>
<gene>
    <name evidence="2" type="ORF">BGW38_008103</name>
</gene>
<organism evidence="2 3">
    <name type="scientific">Lunasporangiospora selenospora</name>
    <dbReference type="NCBI Taxonomy" id="979761"/>
    <lineage>
        <taxon>Eukaryota</taxon>
        <taxon>Fungi</taxon>
        <taxon>Fungi incertae sedis</taxon>
        <taxon>Mucoromycota</taxon>
        <taxon>Mortierellomycotina</taxon>
        <taxon>Mortierellomycetes</taxon>
        <taxon>Mortierellales</taxon>
        <taxon>Mortierellaceae</taxon>
        <taxon>Lunasporangiospora</taxon>
    </lineage>
</organism>
<keyword evidence="3" id="KW-1185">Reference proteome</keyword>
<feature type="non-terminal residue" evidence="2">
    <location>
        <position position="1"/>
    </location>
</feature>
<dbReference type="EMBL" id="JAABOA010005488">
    <property type="protein sequence ID" value="KAF9576872.1"/>
    <property type="molecule type" value="Genomic_DNA"/>
</dbReference>
<dbReference type="AlphaFoldDB" id="A0A9P6FJV4"/>
<feature type="non-terminal residue" evidence="2">
    <location>
        <position position="109"/>
    </location>
</feature>
<evidence type="ECO:0000313" key="2">
    <source>
        <dbReference type="EMBL" id="KAF9576872.1"/>
    </source>
</evidence>
<evidence type="ECO:0000313" key="3">
    <source>
        <dbReference type="Proteomes" id="UP000780801"/>
    </source>
</evidence>
<reference evidence="2" key="1">
    <citation type="journal article" date="2020" name="Fungal Divers.">
        <title>Resolving the Mortierellaceae phylogeny through synthesis of multi-gene phylogenetics and phylogenomics.</title>
        <authorList>
            <person name="Vandepol N."/>
            <person name="Liber J."/>
            <person name="Desiro A."/>
            <person name="Na H."/>
            <person name="Kennedy M."/>
            <person name="Barry K."/>
            <person name="Grigoriev I.V."/>
            <person name="Miller A.N."/>
            <person name="O'Donnell K."/>
            <person name="Stajich J.E."/>
            <person name="Bonito G."/>
        </authorList>
    </citation>
    <scope>NUCLEOTIDE SEQUENCE</scope>
    <source>
        <strain evidence="2">KOD1015</strain>
    </source>
</reference>